<keyword evidence="2" id="KW-1185">Reference proteome</keyword>
<reference evidence="1 2" key="1">
    <citation type="journal article" date="2006" name="Proc. Natl. Acad. Sci. U.S.A.">
        <title>Burkholderia xenovorans LB400 harbors a multi-replicon, 9.73-Mbp genome shaped for versatility.</title>
        <authorList>
            <person name="Chain P.S."/>
            <person name="Denef V.J."/>
            <person name="Konstantinidis K.T."/>
            <person name="Vergez L.M."/>
            <person name="Agullo L."/>
            <person name="Reyes V.L."/>
            <person name="Hauser L."/>
            <person name="Cordova M."/>
            <person name="Gomez L."/>
            <person name="Gonzalez M."/>
            <person name="Land M."/>
            <person name="Lao V."/>
            <person name="Larimer F."/>
            <person name="LiPuma J.J."/>
            <person name="Mahenthiralingam E."/>
            <person name="Malfatti S.A."/>
            <person name="Marx C.J."/>
            <person name="Parnell J.J."/>
            <person name="Ramette A."/>
            <person name="Richardson P."/>
            <person name="Seeger M."/>
            <person name="Smith D."/>
            <person name="Spilker T."/>
            <person name="Sul W.J."/>
            <person name="Tsoi T.V."/>
            <person name="Ulrich L.E."/>
            <person name="Zhulin I.B."/>
            <person name="Tiedje J.M."/>
        </authorList>
    </citation>
    <scope>NUCLEOTIDE SEQUENCE [LARGE SCALE GENOMIC DNA]</scope>
    <source>
        <strain evidence="1 2">LB400</strain>
    </source>
</reference>
<sequence>MHVFQWVGRGEGAARLAGYGFTPGLSNSPRARSPLLVVTGFQKRQSGDAGAKSAATALRKILPRDVASRGDAAAHASMSH</sequence>
<dbReference type="KEGG" id="bxe:Bxe_B2404"/>
<organism evidence="1 2">
    <name type="scientific">Paraburkholderia xenovorans (strain LB400)</name>
    <dbReference type="NCBI Taxonomy" id="266265"/>
    <lineage>
        <taxon>Bacteria</taxon>
        <taxon>Pseudomonadati</taxon>
        <taxon>Pseudomonadota</taxon>
        <taxon>Betaproteobacteria</taxon>
        <taxon>Burkholderiales</taxon>
        <taxon>Burkholderiaceae</taxon>
        <taxon>Paraburkholderia</taxon>
    </lineage>
</organism>
<protein>
    <submittedName>
        <fullName evidence="1">Uncharacterized protein</fullName>
    </submittedName>
</protein>
<dbReference type="EMBL" id="CP000271">
    <property type="protein sequence ID" value="ABE33587.1"/>
    <property type="molecule type" value="Genomic_DNA"/>
</dbReference>
<evidence type="ECO:0000313" key="1">
    <source>
        <dbReference type="EMBL" id="ABE33587.1"/>
    </source>
</evidence>
<dbReference type="STRING" id="266265.Bxe_B2404"/>
<evidence type="ECO:0000313" key="2">
    <source>
        <dbReference type="Proteomes" id="UP000001817"/>
    </source>
</evidence>
<proteinExistence type="predicted"/>
<name>Q13QQ2_PARXL</name>
<dbReference type="AlphaFoldDB" id="Q13QQ2"/>
<gene>
    <name evidence="1" type="ORF">Bxe_B2404</name>
</gene>
<accession>Q13QQ2</accession>
<dbReference type="Proteomes" id="UP000001817">
    <property type="component" value="Chromosome 2"/>
</dbReference>